<sequence length="147" mass="15639">MKHTGTAAFLVASVVGAVPVFGLTLLIYATFFQDLLAGFSELTPEVVEMISRDQINIVAIVIANLAHGILLATVITWGRFYTPPRGAGAAAIVAFLTEAPSHCGHAPHSANAQRQPGLRSEHVTRRARITPKVGQLHETHVRADGGI</sequence>
<keyword evidence="1" id="KW-1133">Transmembrane helix</keyword>
<organism evidence="2 3">
    <name type="scientific">Microbacterium trichothecenolyticum</name>
    <name type="common">Aureobacterium trichothecenolyticum</name>
    <dbReference type="NCBI Taxonomy" id="69370"/>
    <lineage>
        <taxon>Bacteria</taxon>
        <taxon>Bacillati</taxon>
        <taxon>Actinomycetota</taxon>
        <taxon>Actinomycetes</taxon>
        <taxon>Micrococcales</taxon>
        <taxon>Microbacteriaceae</taxon>
        <taxon>Microbacterium</taxon>
    </lineage>
</organism>
<evidence type="ECO:0000313" key="2">
    <source>
        <dbReference type="EMBL" id="KJL41657.1"/>
    </source>
</evidence>
<evidence type="ECO:0000313" key="3">
    <source>
        <dbReference type="Proteomes" id="UP000034098"/>
    </source>
</evidence>
<feature type="transmembrane region" description="Helical" evidence="1">
    <location>
        <begin position="7"/>
        <end position="31"/>
    </location>
</feature>
<protein>
    <submittedName>
        <fullName evidence="2">Uncharacterized protein</fullName>
    </submittedName>
</protein>
<dbReference type="PATRIC" id="fig|69370.6.peg.2934"/>
<dbReference type="AlphaFoldDB" id="A0A0M2HBS8"/>
<dbReference type="RefSeq" id="WP_045300505.1">
    <property type="nucleotide sequence ID" value="NZ_JYJA01000037.1"/>
</dbReference>
<accession>A0A0M2HBS8</accession>
<keyword evidence="3" id="KW-1185">Reference proteome</keyword>
<proteinExistence type="predicted"/>
<keyword evidence="1" id="KW-0472">Membrane</keyword>
<gene>
    <name evidence="2" type="ORF">RS82_02887</name>
</gene>
<keyword evidence="1" id="KW-0812">Transmembrane</keyword>
<feature type="transmembrane region" description="Helical" evidence="1">
    <location>
        <begin position="55"/>
        <end position="77"/>
    </location>
</feature>
<reference evidence="2 3" key="1">
    <citation type="submission" date="2015-02" db="EMBL/GenBank/DDBJ databases">
        <title>Draft genome sequences of ten Microbacterium spp. with emphasis on heavy metal contaminated environments.</title>
        <authorList>
            <person name="Corretto E."/>
        </authorList>
    </citation>
    <scope>NUCLEOTIDE SEQUENCE [LARGE SCALE GENOMIC DNA]</scope>
    <source>
        <strain evidence="2 3">DSM 8608</strain>
    </source>
</reference>
<dbReference type="Proteomes" id="UP000034098">
    <property type="component" value="Unassembled WGS sequence"/>
</dbReference>
<comment type="caution">
    <text evidence="2">The sequence shown here is derived from an EMBL/GenBank/DDBJ whole genome shotgun (WGS) entry which is preliminary data.</text>
</comment>
<evidence type="ECO:0000256" key="1">
    <source>
        <dbReference type="SAM" id="Phobius"/>
    </source>
</evidence>
<dbReference type="EMBL" id="JYJA01000037">
    <property type="protein sequence ID" value="KJL41657.1"/>
    <property type="molecule type" value="Genomic_DNA"/>
</dbReference>
<name>A0A0M2HBS8_MICTR</name>